<keyword evidence="2" id="KW-0472">Membrane</keyword>
<dbReference type="GO" id="GO:0005249">
    <property type="term" value="F:voltage-gated potassium channel activity"/>
    <property type="evidence" value="ECO:0007669"/>
    <property type="project" value="TreeGrafter"/>
</dbReference>
<feature type="transmembrane region" description="Helical" evidence="2">
    <location>
        <begin position="294"/>
        <end position="312"/>
    </location>
</feature>
<protein>
    <recommendedName>
        <fullName evidence="3">CCHC-type domain-containing protein</fullName>
    </recommendedName>
</protein>
<dbReference type="GO" id="GO:0098855">
    <property type="term" value="C:HCN channel complex"/>
    <property type="evidence" value="ECO:0007669"/>
    <property type="project" value="TreeGrafter"/>
</dbReference>
<name>A0A8S1NWI1_9CILI</name>
<dbReference type="InterPro" id="IPR000595">
    <property type="entry name" value="cNMP-bd_dom"/>
</dbReference>
<feature type="transmembrane region" description="Helical" evidence="2">
    <location>
        <begin position="145"/>
        <end position="168"/>
    </location>
</feature>
<keyword evidence="2" id="KW-0812">Transmembrane</keyword>
<feature type="transmembrane region" description="Helical" evidence="2">
    <location>
        <begin position="180"/>
        <end position="202"/>
    </location>
</feature>
<dbReference type="OrthoDB" id="421226at2759"/>
<dbReference type="PROSITE" id="PS50158">
    <property type="entry name" value="ZF_CCHC"/>
    <property type="match status" value="1"/>
</dbReference>
<sequence>MKQRPVFPFAFEAKLLSEQNESNLISSKIQSSHLMQYRSPPFQADLWCLPTNDKKQLNYNKKNDFIRRFIDNMLDHIRKVKKLTNFHLSLIGDQGASEELLKKRKSSTLHHLNQKQLMFFQNIKKSIIIQLEKLPLIHPGQYIKVIWDIIAVTARLYFLYIIPIDLAWVNQQFIFHDMQYISIMFLLILVFDLLLSLNTIYFQNGEAVQSRVQIIKNSLYNTYGLQWLSVFQLLIYFITSAFTEISLDISNNMLNIGLLIFLVHHKTIINYVTNYEEGLNLSKQTSSILALLKLIAFLFYVIHLFSCFWFWIGRYSIDNYEGKSWLVQTNMLEQSWNTQYLQAFYYTAVTIFTVGYGDVTPQSNIEKIITVILIMISSIQLPYSVNTVGTIITEISAFSEEKKRKLRIINSYMNKTSLSSGLQVQVRKYLSYYWENKVVSQSEEEKEIIDSLSEFLKQSLINEAHQKIFDQCTLFKIPFTDQFKKQLIKEVEEVLLSPEQDLKQSNDIWLYYIEEGSGRRINLGIVNKGASIGIKNFIVGTESFETFKSVGFTKAMILKRKSFLKILQENPEDYELFCSVRDKLMFQQDDQYFNVKCFSCGKDSHKLIECPLIKFVPDKEFLIKKYLYPKIQDRVNFQRSKKKVQSLSLNRKQLEQCAFLIQKDEPQLFQIYKFDNIQNIEEEKIRHYIKRSNAIQIINHHVPKIKKKIISAFEQNQDPIRKKFRQLVNKLISINKIYPYFLIQTYVQFEKMIEQRQIQQTLQILDQRLKNIHQSNNRKFEKYINDITFIIQKLSNKSYIDDQEFESPQTYKYYFRKDNFSIVKSKNFLQNLSILKKFIQYVQYPGDLIKQFNLTQIGMFLVTNKRRQNFCVSADQAFK</sequence>
<evidence type="ECO:0000313" key="5">
    <source>
        <dbReference type="Proteomes" id="UP000692954"/>
    </source>
</evidence>
<comment type="caution">
    <text evidence="4">The sequence shown here is derived from an EMBL/GenBank/DDBJ whole genome shotgun (WGS) entry which is preliminary data.</text>
</comment>
<proteinExistence type="predicted"/>
<dbReference type="PANTHER" id="PTHR45689:SF5">
    <property type="entry name" value="I[[H]] CHANNEL, ISOFORM E"/>
    <property type="match status" value="1"/>
</dbReference>
<dbReference type="GO" id="GO:0003676">
    <property type="term" value="F:nucleic acid binding"/>
    <property type="evidence" value="ECO:0007669"/>
    <property type="project" value="InterPro"/>
</dbReference>
<keyword evidence="1" id="KW-0863">Zinc-finger</keyword>
<dbReference type="InterPro" id="IPR001878">
    <property type="entry name" value="Znf_CCHC"/>
</dbReference>
<dbReference type="AlphaFoldDB" id="A0A8S1NWI1"/>
<dbReference type="GO" id="GO:0008270">
    <property type="term" value="F:zinc ion binding"/>
    <property type="evidence" value="ECO:0007669"/>
    <property type="project" value="UniProtKB-KW"/>
</dbReference>
<accession>A0A8S1NWI1</accession>
<dbReference type="CDD" id="cd00038">
    <property type="entry name" value="CAP_ED"/>
    <property type="match status" value="1"/>
</dbReference>
<keyword evidence="2" id="KW-1133">Transmembrane helix</keyword>
<keyword evidence="5" id="KW-1185">Reference proteome</keyword>
<keyword evidence="1" id="KW-0862">Zinc</keyword>
<dbReference type="Pfam" id="PF07885">
    <property type="entry name" value="Ion_trans_2"/>
    <property type="match status" value="1"/>
</dbReference>
<dbReference type="EMBL" id="CAJJDN010000067">
    <property type="protein sequence ID" value="CAD8096802.1"/>
    <property type="molecule type" value="Genomic_DNA"/>
</dbReference>
<evidence type="ECO:0000313" key="4">
    <source>
        <dbReference type="EMBL" id="CAD8096802.1"/>
    </source>
</evidence>
<dbReference type="GO" id="GO:0003254">
    <property type="term" value="P:regulation of membrane depolarization"/>
    <property type="evidence" value="ECO:0007669"/>
    <property type="project" value="TreeGrafter"/>
</dbReference>
<feature type="domain" description="CCHC-type" evidence="3">
    <location>
        <begin position="596"/>
        <end position="611"/>
    </location>
</feature>
<dbReference type="PANTHER" id="PTHR45689">
    <property type="entry name" value="I[[H]] CHANNEL, ISOFORM E"/>
    <property type="match status" value="1"/>
</dbReference>
<evidence type="ECO:0000256" key="2">
    <source>
        <dbReference type="SAM" id="Phobius"/>
    </source>
</evidence>
<feature type="transmembrane region" description="Helical" evidence="2">
    <location>
        <begin position="223"/>
        <end position="242"/>
    </location>
</feature>
<evidence type="ECO:0000256" key="1">
    <source>
        <dbReference type="PROSITE-ProRule" id="PRU00047"/>
    </source>
</evidence>
<keyword evidence="1" id="KW-0479">Metal-binding</keyword>
<reference evidence="4" key="1">
    <citation type="submission" date="2021-01" db="EMBL/GenBank/DDBJ databases">
        <authorList>
            <consortium name="Genoscope - CEA"/>
            <person name="William W."/>
        </authorList>
    </citation>
    <scope>NUCLEOTIDE SEQUENCE</scope>
</reference>
<dbReference type="InterPro" id="IPR051413">
    <property type="entry name" value="K/Na_HCN_channel"/>
</dbReference>
<evidence type="ECO:0000259" key="3">
    <source>
        <dbReference type="PROSITE" id="PS50158"/>
    </source>
</evidence>
<dbReference type="Proteomes" id="UP000692954">
    <property type="component" value="Unassembled WGS sequence"/>
</dbReference>
<feature type="transmembrane region" description="Helical" evidence="2">
    <location>
        <begin position="368"/>
        <end position="385"/>
    </location>
</feature>
<dbReference type="GO" id="GO:0035725">
    <property type="term" value="P:sodium ion transmembrane transport"/>
    <property type="evidence" value="ECO:0007669"/>
    <property type="project" value="TreeGrafter"/>
</dbReference>
<organism evidence="4 5">
    <name type="scientific">Paramecium sonneborni</name>
    <dbReference type="NCBI Taxonomy" id="65129"/>
    <lineage>
        <taxon>Eukaryota</taxon>
        <taxon>Sar</taxon>
        <taxon>Alveolata</taxon>
        <taxon>Ciliophora</taxon>
        <taxon>Intramacronucleata</taxon>
        <taxon>Oligohymenophorea</taxon>
        <taxon>Peniculida</taxon>
        <taxon>Parameciidae</taxon>
        <taxon>Paramecium</taxon>
    </lineage>
</organism>
<dbReference type="InterPro" id="IPR013099">
    <property type="entry name" value="K_chnl_dom"/>
</dbReference>
<gene>
    <name evidence="4" type="ORF">PSON_ATCC_30995.1.T0670076</name>
</gene>